<reference evidence="2 3" key="1">
    <citation type="submission" date="2024-09" db="EMBL/GenBank/DDBJ databases">
        <authorList>
            <person name="Sun Q."/>
            <person name="Mori K."/>
        </authorList>
    </citation>
    <scope>NUCLEOTIDE SEQUENCE [LARGE SCALE GENOMIC DNA]</scope>
    <source>
        <strain evidence="2 3">CCM 7792</strain>
    </source>
</reference>
<dbReference type="RefSeq" id="WP_379681963.1">
    <property type="nucleotide sequence ID" value="NZ_JBHLWP010000057.1"/>
</dbReference>
<evidence type="ECO:0000313" key="3">
    <source>
        <dbReference type="Proteomes" id="UP001589773"/>
    </source>
</evidence>
<protein>
    <submittedName>
        <fullName evidence="2">VOC family protein</fullName>
    </submittedName>
</protein>
<sequence length="125" mass="13570">MLHHLSIAVTNLPRASAFYDAVLEPLGYTQVFADDEAVGYGYEGGDDKLCLKLAKHVTVPGEGFHLAFTATEPNQVHEFHAAALRHGGRCNGAPGPRPEYGDSYYAAFVFDPEGYRIEAVINVTS</sequence>
<dbReference type="PANTHER" id="PTHR35006">
    <property type="entry name" value="GLYOXALASE FAMILY PROTEIN (AFU_ORTHOLOGUE AFUA_5G14830)"/>
    <property type="match status" value="1"/>
</dbReference>
<dbReference type="Gene3D" id="3.10.180.10">
    <property type="entry name" value="2,3-Dihydroxybiphenyl 1,2-Dioxygenase, domain 1"/>
    <property type="match status" value="1"/>
</dbReference>
<dbReference type="SUPFAM" id="SSF54593">
    <property type="entry name" value="Glyoxalase/Bleomycin resistance protein/Dihydroxybiphenyl dioxygenase"/>
    <property type="match status" value="1"/>
</dbReference>
<dbReference type="Pfam" id="PF00903">
    <property type="entry name" value="Glyoxalase"/>
    <property type="match status" value="1"/>
</dbReference>
<accession>A0ABV6FMF2</accession>
<dbReference type="Proteomes" id="UP001589773">
    <property type="component" value="Unassembled WGS sequence"/>
</dbReference>
<evidence type="ECO:0000259" key="1">
    <source>
        <dbReference type="PROSITE" id="PS51819"/>
    </source>
</evidence>
<dbReference type="PROSITE" id="PS51819">
    <property type="entry name" value="VOC"/>
    <property type="match status" value="1"/>
</dbReference>
<evidence type="ECO:0000313" key="2">
    <source>
        <dbReference type="EMBL" id="MFC0254718.1"/>
    </source>
</evidence>
<dbReference type="InterPro" id="IPR029068">
    <property type="entry name" value="Glyas_Bleomycin-R_OHBP_Dase"/>
</dbReference>
<name>A0ABV6FMF2_9BURK</name>
<proteinExistence type="predicted"/>
<dbReference type="EMBL" id="JBHLWP010000057">
    <property type="protein sequence ID" value="MFC0254718.1"/>
    <property type="molecule type" value="Genomic_DNA"/>
</dbReference>
<dbReference type="PANTHER" id="PTHR35006:SF4">
    <property type="entry name" value="BLR7706 PROTEIN"/>
    <property type="match status" value="1"/>
</dbReference>
<organism evidence="2 3">
    <name type="scientific">Massilia consociata</name>
    <dbReference type="NCBI Taxonomy" id="760117"/>
    <lineage>
        <taxon>Bacteria</taxon>
        <taxon>Pseudomonadati</taxon>
        <taxon>Pseudomonadota</taxon>
        <taxon>Betaproteobacteria</taxon>
        <taxon>Burkholderiales</taxon>
        <taxon>Oxalobacteraceae</taxon>
        <taxon>Telluria group</taxon>
        <taxon>Massilia</taxon>
    </lineage>
</organism>
<dbReference type="InterPro" id="IPR037523">
    <property type="entry name" value="VOC_core"/>
</dbReference>
<dbReference type="CDD" id="cd07262">
    <property type="entry name" value="VOC_like"/>
    <property type="match status" value="1"/>
</dbReference>
<gene>
    <name evidence="2" type="ORF">ACFFJK_22850</name>
</gene>
<dbReference type="InterPro" id="IPR004360">
    <property type="entry name" value="Glyas_Fos-R_dOase_dom"/>
</dbReference>
<comment type="caution">
    <text evidence="2">The sequence shown here is derived from an EMBL/GenBank/DDBJ whole genome shotgun (WGS) entry which is preliminary data.</text>
</comment>
<keyword evidence="3" id="KW-1185">Reference proteome</keyword>
<feature type="domain" description="VOC" evidence="1">
    <location>
        <begin position="1"/>
        <end position="122"/>
    </location>
</feature>